<organism evidence="2 3">
    <name type="scientific">Pseudokineococcus lusitanus</name>
    <dbReference type="NCBI Taxonomy" id="763993"/>
    <lineage>
        <taxon>Bacteria</taxon>
        <taxon>Bacillati</taxon>
        <taxon>Actinomycetota</taxon>
        <taxon>Actinomycetes</taxon>
        <taxon>Kineosporiales</taxon>
        <taxon>Kineosporiaceae</taxon>
        <taxon>Pseudokineococcus</taxon>
    </lineage>
</organism>
<comment type="caution">
    <text evidence="2">The sequence shown here is derived from an EMBL/GenBank/DDBJ whole genome shotgun (WGS) entry which is preliminary data.</text>
</comment>
<dbReference type="PROSITE" id="PS51819">
    <property type="entry name" value="VOC"/>
    <property type="match status" value="1"/>
</dbReference>
<dbReference type="Pfam" id="PF00903">
    <property type="entry name" value="Glyoxalase"/>
    <property type="match status" value="1"/>
</dbReference>
<dbReference type="PANTHER" id="PTHR33993:SF14">
    <property type="entry name" value="GB|AAF24581.1"/>
    <property type="match status" value="1"/>
</dbReference>
<dbReference type="PANTHER" id="PTHR33993">
    <property type="entry name" value="GLYOXALASE-RELATED"/>
    <property type="match status" value="1"/>
</dbReference>
<evidence type="ECO:0000313" key="3">
    <source>
        <dbReference type="Proteomes" id="UP000276232"/>
    </source>
</evidence>
<reference evidence="2 3" key="1">
    <citation type="journal article" date="2015" name="Stand. Genomic Sci.">
        <title>Genomic Encyclopedia of Bacterial and Archaeal Type Strains, Phase III: the genomes of soil and plant-associated and newly described type strains.</title>
        <authorList>
            <person name="Whitman W.B."/>
            <person name="Woyke T."/>
            <person name="Klenk H.P."/>
            <person name="Zhou Y."/>
            <person name="Lilburn T.G."/>
            <person name="Beck B.J."/>
            <person name="De Vos P."/>
            <person name="Vandamme P."/>
            <person name="Eisen J.A."/>
            <person name="Garrity G."/>
            <person name="Hugenholtz P."/>
            <person name="Kyrpides N.C."/>
        </authorList>
    </citation>
    <scope>NUCLEOTIDE SEQUENCE [LARGE SCALE GENOMIC DNA]</scope>
    <source>
        <strain evidence="2 3">CECT 7306</strain>
    </source>
</reference>
<keyword evidence="3" id="KW-1185">Reference proteome</keyword>
<dbReference type="InterPro" id="IPR029068">
    <property type="entry name" value="Glyas_Bleomycin-R_OHBP_Dase"/>
</dbReference>
<accession>A0A3N1GWL2</accession>
<dbReference type="Proteomes" id="UP000276232">
    <property type="component" value="Unassembled WGS sequence"/>
</dbReference>
<dbReference type="EMBL" id="RJKN01000006">
    <property type="protein sequence ID" value="ROP34627.1"/>
    <property type="molecule type" value="Genomic_DNA"/>
</dbReference>
<dbReference type="AlphaFoldDB" id="A0A3N1GWL2"/>
<feature type="domain" description="VOC" evidence="1">
    <location>
        <begin position="1"/>
        <end position="117"/>
    </location>
</feature>
<evidence type="ECO:0000259" key="1">
    <source>
        <dbReference type="PROSITE" id="PS51819"/>
    </source>
</evidence>
<dbReference type="Gene3D" id="3.10.180.10">
    <property type="entry name" value="2,3-Dihydroxybiphenyl 1,2-Dioxygenase, domain 1"/>
    <property type="match status" value="1"/>
</dbReference>
<evidence type="ECO:0000313" key="2">
    <source>
        <dbReference type="EMBL" id="ROP34627.1"/>
    </source>
</evidence>
<proteinExistence type="predicted"/>
<dbReference type="InterPro" id="IPR037523">
    <property type="entry name" value="VOC_core"/>
</dbReference>
<dbReference type="OrthoDB" id="9787068at2"/>
<dbReference type="RefSeq" id="WP_123380524.1">
    <property type="nucleotide sequence ID" value="NZ_RJKN01000006.1"/>
</dbReference>
<dbReference type="SUPFAM" id="SSF54593">
    <property type="entry name" value="Glyoxalase/Bleomycin resistance protein/Dihydroxybiphenyl dioxygenase"/>
    <property type="match status" value="1"/>
</dbReference>
<gene>
    <name evidence="2" type="ORF">EDC03_2443</name>
</gene>
<dbReference type="InterPro" id="IPR004360">
    <property type="entry name" value="Glyas_Fos-R_dOase_dom"/>
</dbReference>
<dbReference type="GO" id="GO:0016829">
    <property type="term" value="F:lyase activity"/>
    <property type="evidence" value="ECO:0007669"/>
    <property type="project" value="UniProtKB-KW"/>
</dbReference>
<name>A0A3N1GWL2_9ACTN</name>
<keyword evidence="2" id="KW-0456">Lyase</keyword>
<dbReference type="InterPro" id="IPR052164">
    <property type="entry name" value="Anthracycline_SecMetBiosynth"/>
</dbReference>
<protein>
    <submittedName>
        <fullName evidence="2">Putative enzyme related to lactoylglutathione lyase</fullName>
    </submittedName>
</protein>
<sequence length="118" mass="12169">MTSVEIVVVTPDLERLAAFYTGVLGLDPVGRTPAEGEALALTYDLDGVTLSLMAEEDAEAGPGRTVLSFGVRDVAASVGRAQDLGGVVLAQPQDVSWGQRVASVQDPDGAAVTLTQDL</sequence>
<dbReference type="InParanoid" id="A0A3N1GWL2"/>